<feature type="domain" description="Inosine/uridine-preferring nucleoside hydrolase" evidence="3">
    <location>
        <begin position="4"/>
        <end position="298"/>
    </location>
</feature>
<dbReference type="InterPro" id="IPR001910">
    <property type="entry name" value="Inosine/uridine_hydrolase_dom"/>
</dbReference>
<dbReference type="PANTHER" id="PTHR12304">
    <property type="entry name" value="INOSINE-URIDINE PREFERRING NUCLEOSIDE HYDROLASE"/>
    <property type="match status" value="1"/>
</dbReference>
<proteinExistence type="predicted"/>
<reference evidence="4 5" key="1">
    <citation type="submission" date="2020-06" db="EMBL/GenBank/DDBJ databases">
        <authorList>
            <person name="Kang J."/>
        </authorList>
    </citation>
    <scope>NUCLEOTIDE SEQUENCE [LARGE SCALE GENOMIC DNA]</scope>
    <source>
        <strain evidence="4 5">DCY120</strain>
    </source>
</reference>
<dbReference type="RefSeq" id="WP_176942236.1">
    <property type="nucleotide sequence ID" value="NZ_JABZEC010000002.1"/>
</dbReference>
<comment type="caution">
    <text evidence="4">The sequence shown here is derived from an EMBL/GenBank/DDBJ whole genome shotgun (WGS) entry which is preliminary data.</text>
</comment>
<sequence length="329" mass="35473">MSKIILELDPGIDGALALAYALANDATSPVAAIVTSYGEIQEKQAYDNTNHLLDLLQRTDIPVFHGAQHPLDLMSYTMDQQVSSHHGQNGLGDINLPADFNPTPPPISLNDFINQTCLTEDLIYICTSPLTTLACLLAENPQLPESLSRVIVRAGVFTIAGDASSLAEGNIMADPAAAQQILTANFNLTLVPLDATAQTSLTAQQINNWQTNSVGKQLAAMAEFYFQSYTQKELNCPLADPLAVGIALQPDLVTVSLREVVFVGLDEANYGRNFIIPALQAAQANSIEIVLQTNAHWFGQLFQARMATFLKHLAQPEAPTAAQFQTALS</sequence>
<dbReference type="GO" id="GO:0006152">
    <property type="term" value="P:purine nucleoside catabolic process"/>
    <property type="evidence" value="ECO:0007669"/>
    <property type="project" value="TreeGrafter"/>
</dbReference>
<evidence type="ECO:0000313" key="5">
    <source>
        <dbReference type="Proteomes" id="UP000563523"/>
    </source>
</evidence>
<keyword evidence="5" id="KW-1185">Reference proteome</keyword>
<evidence type="ECO:0000313" key="4">
    <source>
        <dbReference type="EMBL" id="NVY96074.1"/>
    </source>
</evidence>
<protein>
    <submittedName>
        <fullName evidence="4">Nucleoside hydrolase</fullName>
    </submittedName>
</protein>
<evidence type="ECO:0000259" key="3">
    <source>
        <dbReference type="Pfam" id="PF01156"/>
    </source>
</evidence>
<keyword evidence="2" id="KW-0326">Glycosidase</keyword>
<gene>
    <name evidence="4" type="ORF">HU830_02585</name>
</gene>
<accession>A0A850QWA1</accession>
<dbReference type="Gene3D" id="3.90.245.10">
    <property type="entry name" value="Ribonucleoside hydrolase-like"/>
    <property type="match status" value="1"/>
</dbReference>
<dbReference type="AlphaFoldDB" id="A0A850QWA1"/>
<dbReference type="InterPro" id="IPR023186">
    <property type="entry name" value="IUNH"/>
</dbReference>
<dbReference type="GO" id="GO:0008477">
    <property type="term" value="F:purine nucleosidase activity"/>
    <property type="evidence" value="ECO:0007669"/>
    <property type="project" value="TreeGrafter"/>
</dbReference>
<dbReference type="Proteomes" id="UP000563523">
    <property type="component" value="Unassembled WGS sequence"/>
</dbReference>
<organism evidence="4 5">
    <name type="scientific">Bombilactobacillus apium</name>
    <dbReference type="NCBI Taxonomy" id="2675299"/>
    <lineage>
        <taxon>Bacteria</taxon>
        <taxon>Bacillati</taxon>
        <taxon>Bacillota</taxon>
        <taxon>Bacilli</taxon>
        <taxon>Lactobacillales</taxon>
        <taxon>Lactobacillaceae</taxon>
        <taxon>Bombilactobacillus</taxon>
    </lineage>
</organism>
<keyword evidence="1 4" id="KW-0378">Hydrolase</keyword>
<dbReference type="GO" id="GO:0005829">
    <property type="term" value="C:cytosol"/>
    <property type="evidence" value="ECO:0007669"/>
    <property type="project" value="TreeGrafter"/>
</dbReference>
<dbReference type="EMBL" id="JABZEC010000002">
    <property type="protein sequence ID" value="NVY96074.1"/>
    <property type="molecule type" value="Genomic_DNA"/>
</dbReference>
<evidence type="ECO:0000256" key="1">
    <source>
        <dbReference type="ARBA" id="ARBA00022801"/>
    </source>
</evidence>
<name>A0A850QWA1_9LACO</name>
<dbReference type="InterPro" id="IPR036452">
    <property type="entry name" value="Ribo_hydro-like"/>
</dbReference>
<dbReference type="PANTHER" id="PTHR12304:SF4">
    <property type="entry name" value="URIDINE NUCLEOSIDASE"/>
    <property type="match status" value="1"/>
</dbReference>
<dbReference type="SUPFAM" id="SSF53590">
    <property type="entry name" value="Nucleoside hydrolase"/>
    <property type="match status" value="1"/>
</dbReference>
<dbReference type="Pfam" id="PF01156">
    <property type="entry name" value="IU_nuc_hydro"/>
    <property type="match status" value="1"/>
</dbReference>
<evidence type="ECO:0000256" key="2">
    <source>
        <dbReference type="ARBA" id="ARBA00023295"/>
    </source>
</evidence>